<sequence>MEKKAHRSLLKEDLEEPKAKKCKNLKKKKSKDKHQERDYRLDTVYFNADLRRYKKKKRNSASSEDFEETSELHSPKATNYETVYHFQQPESSLLLTDVLYVESTEPFQEEMKDLRMESRADRCHLFVHGQESTSSTEAIPAQLKL</sequence>
<dbReference type="STRING" id="10181.G5BIA5"/>
<proteinExistence type="predicted"/>
<evidence type="ECO:0000313" key="2">
    <source>
        <dbReference type="EMBL" id="EHB09016.1"/>
    </source>
</evidence>
<dbReference type="EMBL" id="JH170417">
    <property type="protein sequence ID" value="EHB09016.1"/>
    <property type="molecule type" value="Genomic_DNA"/>
</dbReference>
<protein>
    <submittedName>
        <fullName evidence="2">Ubiquitin carboxyl-terminal hydrolase 42</fullName>
    </submittedName>
</protein>
<dbReference type="InParanoid" id="G5BIA5"/>
<organism evidence="2 3">
    <name type="scientific">Heterocephalus glaber</name>
    <name type="common">Naked mole rat</name>
    <dbReference type="NCBI Taxonomy" id="10181"/>
    <lineage>
        <taxon>Eukaryota</taxon>
        <taxon>Metazoa</taxon>
        <taxon>Chordata</taxon>
        <taxon>Craniata</taxon>
        <taxon>Vertebrata</taxon>
        <taxon>Euteleostomi</taxon>
        <taxon>Mammalia</taxon>
        <taxon>Eutheria</taxon>
        <taxon>Euarchontoglires</taxon>
        <taxon>Glires</taxon>
        <taxon>Rodentia</taxon>
        <taxon>Hystricomorpha</taxon>
        <taxon>Bathyergidae</taxon>
        <taxon>Heterocephalus</taxon>
    </lineage>
</organism>
<feature type="compositionally biased region" description="Basic and acidic residues" evidence="1">
    <location>
        <begin position="1"/>
        <end position="19"/>
    </location>
</feature>
<gene>
    <name evidence="2" type="ORF">GW7_07247</name>
</gene>
<reference evidence="2 3" key="1">
    <citation type="journal article" date="2011" name="Nature">
        <title>Genome sequencing reveals insights into physiology and longevity of the naked mole rat.</title>
        <authorList>
            <person name="Kim E.B."/>
            <person name="Fang X."/>
            <person name="Fushan A.A."/>
            <person name="Huang Z."/>
            <person name="Lobanov A.V."/>
            <person name="Han L."/>
            <person name="Marino S.M."/>
            <person name="Sun X."/>
            <person name="Turanov A.A."/>
            <person name="Yang P."/>
            <person name="Yim S.H."/>
            <person name="Zhao X."/>
            <person name="Kasaikina M.V."/>
            <person name="Stoletzki N."/>
            <person name="Peng C."/>
            <person name="Polak P."/>
            <person name="Xiong Z."/>
            <person name="Kiezun A."/>
            <person name="Zhu Y."/>
            <person name="Chen Y."/>
            <person name="Kryukov G.V."/>
            <person name="Zhang Q."/>
            <person name="Peshkin L."/>
            <person name="Yang L."/>
            <person name="Bronson R.T."/>
            <person name="Buffenstein R."/>
            <person name="Wang B."/>
            <person name="Han C."/>
            <person name="Li Q."/>
            <person name="Chen L."/>
            <person name="Zhao W."/>
            <person name="Sunyaev S.R."/>
            <person name="Park T.J."/>
            <person name="Zhang G."/>
            <person name="Wang J."/>
            <person name="Gladyshev V.N."/>
        </authorList>
    </citation>
    <scope>NUCLEOTIDE SEQUENCE [LARGE SCALE GENOMIC DNA]</scope>
</reference>
<keyword evidence="2" id="KW-0378">Hydrolase</keyword>
<feature type="region of interest" description="Disordered" evidence="1">
    <location>
        <begin position="1"/>
        <end position="36"/>
    </location>
</feature>
<dbReference type="Proteomes" id="UP000006813">
    <property type="component" value="Unassembled WGS sequence"/>
</dbReference>
<dbReference type="AlphaFoldDB" id="G5BIA5"/>
<evidence type="ECO:0000313" key="3">
    <source>
        <dbReference type="Proteomes" id="UP000006813"/>
    </source>
</evidence>
<name>G5BIA5_HETGA</name>
<evidence type="ECO:0000256" key="1">
    <source>
        <dbReference type="SAM" id="MobiDB-lite"/>
    </source>
</evidence>
<feature type="region of interest" description="Disordered" evidence="1">
    <location>
        <begin position="54"/>
        <end position="74"/>
    </location>
</feature>
<accession>G5BIA5</accession>
<feature type="compositionally biased region" description="Basic residues" evidence="1">
    <location>
        <begin position="20"/>
        <end position="32"/>
    </location>
</feature>
<dbReference type="GO" id="GO:0016787">
    <property type="term" value="F:hydrolase activity"/>
    <property type="evidence" value="ECO:0007669"/>
    <property type="project" value="UniProtKB-KW"/>
</dbReference>